<proteinExistence type="predicted"/>
<name>A0A8J2JHU4_9HEXA</name>
<evidence type="ECO:0000313" key="2">
    <source>
        <dbReference type="Proteomes" id="UP000708208"/>
    </source>
</evidence>
<sequence>MEKCTKFEVLKENFEEQQKSVLNQFVHISKEYQRLWDVLSKDLQLLCTLILKQTFLSDRFSEFHGIWTESLSVGETDPLHLKALQIANETILKLHPVLVSYEHKAQGAHLVLKNLTETLQKQMLTNQSKISTCLTATSLEELESPNLEEFTEFQVTSAYPDVGLLNKEWTDLDLHTKLDKCFEALHENRI</sequence>
<keyword evidence="2" id="KW-1185">Reference proteome</keyword>
<gene>
    <name evidence="1" type="ORF">AFUS01_LOCUS8404</name>
</gene>
<dbReference type="AlphaFoldDB" id="A0A8J2JHU4"/>
<dbReference type="EMBL" id="CAJVCH010058240">
    <property type="protein sequence ID" value="CAG7719062.1"/>
    <property type="molecule type" value="Genomic_DNA"/>
</dbReference>
<organism evidence="1 2">
    <name type="scientific">Allacma fusca</name>
    <dbReference type="NCBI Taxonomy" id="39272"/>
    <lineage>
        <taxon>Eukaryota</taxon>
        <taxon>Metazoa</taxon>
        <taxon>Ecdysozoa</taxon>
        <taxon>Arthropoda</taxon>
        <taxon>Hexapoda</taxon>
        <taxon>Collembola</taxon>
        <taxon>Symphypleona</taxon>
        <taxon>Sminthuridae</taxon>
        <taxon>Allacma</taxon>
    </lineage>
</organism>
<accession>A0A8J2JHU4</accession>
<reference evidence="1" key="1">
    <citation type="submission" date="2021-06" db="EMBL/GenBank/DDBJ databases">
        <authorList>
            <person name="Hodson N. C."/>
            <person name="Mongue J. A."/>
            <person name="Jaron S. K."/>
        </authorList>
    </citation>
    <scope>NUCLEOTIDE SEQUENCE</scope>
</reference>
<comment type="caution">
    <text evidence="1">The sequence shown here is derived from an EMBL/GenBank/DDBJ whole genome shotgun (WGS) entry which is preliminary data.</text>
</comment>
<evidence type="ECO:0000313" key="1">
    <source>
        <dbReference type="EMBL" id="CAG7719062.1"/>
    </source>
</evidence>
<protein>
    <submittedName>
        <fullName evidence="1">Uncharacterized protein</fullName>
    </submittedName>
</protein>
<dbReference type="Proteomes" id="UP000708208">
    <property type="component" value="Unassembled WGS sequence"/>
</dbReference>